<protein>
    <submittedName>
        <fullName evidence="4">Glucose 1-dehydrogenase</fullName>
        <ecNumber evidence="4">1.1.1.47</ecNumber>
    </submittedName>
    <submittedName>
        <fullName evidence="3">SDR family oxidoreductase</fullName>
    </submittedName>
</protein>
<dbReference type="PRINTS" id="PR00081">
    <property type="entry name" value="GDHRDH"/>
</dbReference>
<evidence type="ECO:0000313" key="3">
    <source>
        <dbReference type="EMBL" id="RKK05457.1"/>
    </source>
</evidence>
<dbReference type="PRINTS" id="PR00080">
    <property type="entry name" value="SDRFAMILY"/>
</dbReference>
<dbReference type="EC" id="1.1.1.47" evidence="4"/>
<dbReference type="Pfam" id="PF13561">
    <property type="entry name" value="adh_short_C2"/>
    <property type="match status" value="1"/>
</dbReference>
<evidence type="ECO:0000256" key="1">
    <source>
        <dbReference type="ARBA" id="ARBA00006484"/>
    </source>
</evidence>
<evidence type="ECO:0000313" key="6">
    <source>
        <dbReference type="Proteomes" id="UP000278036"/>
    </source>
</evidence>
<comment type="similarity">
    <text evidence="1">Belongs to the short-chain dehydrogenases/reductases (SDR) family.</text>
</comment>
<dbReference type="InterPro" id="IPR002347">
    <property type="entry name" value="SDR_fam"/>
</dbReference>
<keyword evidence="2 4" id="KW-0560">Oxidoreductase</keyword>
<gene>
    <name evidence="3" type="ORF">D6Z83_04420</name>
    <name evidence="4" type="ORF">EBE87_19205</name>
</gene>
<dbReference type="NCBIfam" id="NF005559">
    <property type="entry name" value="PRK07231.1"/>
    <property type="match status" value="1"/>
</dbReference>
<dbReference type="FunFam" id="3.40.50.720:FF:000084">
    <property type="entry name" value="Short-chain dehydrogenase reductase"/>
    <property type="match status" value="1"/>
</dbReference>
<dbReference type="PANTHER" id="PTHR43639:SF1">
    <property type="entry name" value="SHORT-CHAIN DEHYDROGENASE_REDUCTASE FAMILY PROTEIN"/>
    <property type="match status" value="1"/>
</dbReference>
<dbReference type="Proteomes" id="UP000278036">
    <property type="component" value="Unassembled WGS sequence"/>
</dbReference>
<dbReference type="PANTHER" id="PTHR43639">
    <property type="entry name" value="OXIDOREDUCTASE, SHORT-CHAIN DEHYDROGENASE/REDUCTASE FAMILY (AFU_ORTHOLOGUE AFUA_5G02870)"/>
    <property type="match status" value="1"/>
</dbReference>
<dbReference type="SUPFAM" id="SSF51735">
    <property type="entry name" value="NAD(P)-binding Rossmann-fold domains"/>
    <property type="match status" value="1"/>
</dbReference>
<comment type="caution">
    <text evidence="3">The sequence shown here is derived from an EMBL/GenBank/DDBJ whole genome shotgun (WGS) entry which is preliminary data.</text>
</comment>
<dbReference type="EMBL" id="RAQU01000016">
    <property type="protein sequence ID" value="RKK05457.1"/>
    <property type="molecule type" value="Genomic_DNA"/>
</dbReference>
<dbReference type="OrthoDB" id="9804774at2"/>
<sequence length="259" mass="26821">MTTEDQALSGLLTGRVALITGAGHGIGRATARRMAAMGAIVGINDLKPEFVDAAVAEIEAAGGKAIGVTQNVASRDGMRAAVLGLAEKTGRFDILVNNAAWVRYQALPDIAPETVDRMLEIGFKSVIWGIQAAGEVMRDHQGCSIVNVASTAGLRSTPSSIVYSGIKSAVMGITRAAAIDLGGRGIRVNAIAPSAVPTEGTAKHRTEEKDQRRIARTPLGRLGTVEDIAKAICFLATDQASFVTGQVLAVDGGITTSTL</sequence>
<proteinExistence type="inferred from homology"/>
<organism evidence="3 6">
    <name type="scientific">Teichococcus wenyumeiae</name>
    <dbReference type="NCBI Taxonomy" id="2478470"/>
    <lineage>
        <taxon>Bacteria</taxon>
        <taxon>Pseudomonadati</taxon>
        <taxon>Pseudomonadota</taxon>
        <taxon>Alphaproteobacteria</taxon>
        <taxon>Acetobacterales</taxon>
        <taxon>Roseomonadaceae</taxon>
        <taxon>Roseomonas</taxon>
    </lineage>
</organism>
<reference evidence="3 6" key="1">
    <citation type="submission" date="2018-09" db="EMBL/GenBank/DDBJ databases">
        <title>Roseomonas sp. nov., isolated from feces of Tibetan antelopes in the Qinghai-Tibet plateau, China.</title>
        <authorList>
            <person name="Tian Z."/>
        </authorList>
    </citation>
    <scope>NUCLEOTIDE SEQUENCE [LARGE SCALE GENOMIC DNA]</scope>
    <source>
        <strain evidence="4 5">Z23</strain>
        <strain evidence="3 6">Z24</strain>
    </source>
</reference>
<accession>A0A3A9JDN2</accession>
<keyword evidence="5" id="KW-1185">Reference proteome</keyword>
<dbReference type="EMBL" id="RFLX01000017">
    <property type="protein sequence ID" value="RMI19606.1"/>
    <property type="molecule type" value="Genomic_DNA"/>
</dbReference>
<dbReference type="CDD" id="cd05233">
    <property type="entry name" value="SDR_c"/>
    <property type="match status" value="1"/>
</dbReference>
<dbReference type="InterPro" id="IPR036291">
    <property type="entry name" value="NAD(P)-bd_dom_sf"/>
</dbReference>
<evidence type="ECO:0000313" key="5">
    <source>
        <dbReference type="Proteomes" id="UP000274097"/>
    </source>
</evidence>
<dbReference type="RefSeq" id="WP_120637123.1">
    <property type="nucleotide sequence ID" value="NZ_RAQU01000016.1"/>
</dbReference>
<dbReference type="GO" id="GO:0047936">
    <property type="term" value="F:glucose 1-dehydrogenase [NAD(P)+] activity"/>
    <property type="evidence" value="ECO:0007669"/>
    <property type="project" value="UniProtKB-EC"/>
</dbReference>
<dbReference type="Gene3D" id="3.40.50.720">
    <property type="entry name" value="NAD(P)-binding Rossmann-like Domain"/>
    <property type="match status" value="1"/>
</dbReference>
<evidence type="ECO:0000256" key="2">
    <source>
        <dbReference type="ARBA" id="ARBA00023002"/>
    </source>
</evidence>
<evidence type="ECO:0000313" key="4">
    <source>
        <dbReference type="EMBL" id="RMI19606.1"/>
    </source>
</evidence>
<dbReference type="Proteomes" id="UP000274097">
    <property type="component" value="Unassembled WGS sequence"/>
</dbReference>
<dbReference type="InParanoid" id="A0A3A9JDN2"/>
<dbReference type="AlphaFoldDB" id="A0A3A9JDN2"/>
<name>A0A3A9JDN2_9PROT</name>